<reference evidence="10" key="1">
    <citation type="submission" date="2016-10" db="EMBL/GenBank/DDBJ databases">
        <authorList>
            <person name="Varghese N."/>
            <person name="Submissions S."/>
        </authorList>
    </citation>
    <scope>NUCLEOTIDE SEQUENCE [LARGE SCALE GENOMIC DNA]</scope>
    <source>
        <strain evidence="10">CGMCC 4.3568</strain>
    </source>
</reference>
<keyword evidence="2" id="KW-1003">Cell membrane</keyword>
<keyword evidence="3" id="KW-0997">Cell inner membrane</keyword>
<evidence type="ECO:0000256" key="4">
    <source>
        <dbReference type="ARBA" id="ARBA00022692"/>
    </source>
</evidence>
<feature type="transmembrane region" description="Helical" evidence="7">
    <location>
        <begin position="218"/>
        <end position="241"/>
    </location>
</feature>
<dbReference type="PIRSF" id="PIRSF006066">
    <property type="entry name" value="HI0050"/>
    <property type="match status" value="1"/>
</dbReference>
<dbReference type="PANTHER" id="PTHR33362">
    <property type="entry name" value="SIALIC ACID TRAP TRANSPORTER PERMEASE PROTEIN SIAT-RELATED"/>
    <property type="match status" value="1"/>
</dbReference>
<feature type="transmembrane region" description="Helical" evidence="7">
    <location>
        <begin position="319"/>
        <end position="344"/>
    </location>
</feature>
<feature type="transmembrane region" description="Helical" evidence="7">
    <location>
        <begin position="277"/>
        <end position="299"/>
    </location>
</feature>
<evidence type="ECO:0000256" key="2">
    <source>
        <dbReference type="ARBA" id="ARBA00022475"/>
    </source>
</evidence>
<evidence type="ECO:0000256" key="3">
    <source>
        <dbReference type="ARBA" id="ARBA00022519"/>
    </source>
</evidence>
<dbReference type="GO" id="GO:0022857">
    <property type="term" value="F:transmembrane transporter activity"/>
    <property type="evidence" value="ECO:0007669"/>
    <property type="project" value="TreeGrafter"/>
</dbReference>
<feature type="transmembrane region" description="Helical" evidence="7">
    <location>
        <begin position="405"/>
        <end position="426"/>
    </location>
</feature>
<feature type="transmembrane region" description="Helical" evidence="7">
    <location>
        <begin position="58"/>
        <end position="78"/>
    </location>
</feature>
<dbReference type="EMBL" id="FOKG01000016">
    <property type="protein sequence ID" value="SFB53001.1"/>
    <property type="molecule type" value="Genomic_DNA"/>
</dbReference>
<dbReference type="AlphaFoldDB" id="A0A1I1BRS1"/>
<keyword evidence="6 7" id="KW-0472">Membrane</keyword>
<feature type="transmembrane region" description="Helical" evidence="7">
    <location>
        <begin position="5"/>
        <end position="21"/>
    </location>
</feature>
<feature type="domain" description="TRAP C4-dicarboxylate transport system permease DctM subunit" evidence="8">
    <location>
        <begin position="12"/>
        <end position="422"/>
    </location>
</feature>
<evidence type="ECO:0000256" key="1">
    <source>
        <dbReference type="ARBA" id="ARBA00004429"/>
    </source>
</evidence>
<dbReference type="InterPro" id="IPR004681">
    <property type="entry name" value="TRAP_DctM"/>
</dbReference>
<comment type="subcellular location">
    <subcellularLocation>
        <location evidence="1">Cell inner membrane</location>
        <topology evidence="1">Multi-pass membrane protein</topology>
    </subcellularLocation>
</comment>
<dbReference type="OrthoDB" id="9777699at2"/>
<dbReference type="PANTHER" id="PTHR33362:SF2">
    <property type="entry name" value="TRAP TRANSPORTER LARGE PERMEASE PROTEIN"/>
    <property type="match status" value="1"/>
</dbReference>
<dbReference type="InterPro" id="IPR010656">
    <property type="entry name" value="DctM"/>
</dbReference>
<feature type="transmembrane region" description="Helical" evidence="7">
    <location>
        <begin position="98"/>
        <end position="117"/>
    </location>
</feature>
<accession>A0A1I1BRS1</accession>
<evidence type="ECO:0000313" key="10">
    <source>
        <dbReference type="Proteomes" id="UP000243799"/>
    </source>
</evidence>
<gene>
    <name evidence="9" type="ORF">SAMN05216266_116124</name>
</gene>
<dbReference type="Pfam" id="PF06808">
    <property type="entry name" value="DctM"/>
    <property type="match status" value="1"/>
</dbReference>
<dbReference type="Proteomes" id="UP000243799">
    <property type="component" value="Unassembled WGS sequence"/>
</dbReference>
<evidence type="ECO:0000313" key="9">
    <source>
        <dbReference type="EMBL" id="SFB53001.1"/>
    </source>
</evidence>
<dbReference type="GO" id="GO:0005886">
    <property type="term" value="C:plasma membrane"/>
    <property type="evidence" value="ECO:0007669"/>
    <property type="project" value="UniProtKB-SubCell"/>
</dbReference>
<feature type="transmembrane region" description="Helical" evidence="7">
    <location>
        <begin position="365"/>
        <end position="393"/>
    </location>
</feature>
<dbReference type="RefSeq" id="WP_091675767.1">
    <property type="nucleotide sequence ID" value="NZ_FOKG01000016.1"/>
</dbReference>
<name>A0A1I1BRS1_9PSEU</name>
<feature type="transmembrane region" description="Helical" evidence="7">
    <location>
        <begin position="138"/>
        <end position="156"/>
    </location>
</feature>
<feature type="transmembrane region" description="Helical" evidence="7">
    <location>
        <begin position="247"/>
        <end position="265"/>
    </location>
</feature>
<keyword evidence="4 7" id="KW-0812">Transmembrane</keyword>
<evidence type="ECO:0000259" key="8">
    <source>
        <dbReference type="Pfam" id="PF06808"/>
    </source>
</evidence>
<evidence type="ECO:0000256" key="6">
    <source>
        <dbReference type="ARBA" id="ARBA00023136"/>
    </source>
</evidence>
<proteinExistence type="predicted"/>
<sequence length="432" mass="45282">MIIDPIAVTLLFGGFAVLLLLRVPVALALVMSSIASALWLAIPLAVVGQKMMQGLNSFPLLAIPFFILAGEVMATGGVARRLIDLANVVVGWFRGGLAMLNVVSSTFFGGISGSAVADTSSIGSVMMPMMRKQGYPDYYSVGVTVSSAAQGVLIPPSHNMIIFALAAGGTVSIGGVFMAGVVPGLLIGLLLLATCYVMARKHNHPKGETITMRQIPRIVLQGMLGLLTPVIIIGGILSGVFTATESAAIACVWAFVITFGVYREVPLRAFVGMLRRTMRTLGTVLFLIAAAGAYGYLLTVMRLPTMLTEALLDISDNPIVILLLCNVLLLGLGAIMDMAPLILITTPILLPVVTSLGMEPMQFGVMLMLNLAIGLITPPVGSVLFVGSAIGGIKIEEAVKGVLPFYVPMVGALLLVTFVPAISLTLPQMLGF</sequence>
<feature type="transmembrane region" description="Helical" evidence="7">
    <location>
        <begin position="176"/>
        <end position="197"/>
    </location>
</feature>
<evidence type="ECO:0000256" key="7">
    <source>
        <dbReference type="SAM" id="Phobius"/>
    </source>
</evidence>
<protein>
    <submittedName>
        <fullName evidence="9">TRAP transporter, DctM subunit</fullName>
    </submittedName>
</protein>
<dbReference type="NCBIfam" id="TIGR00786">
    <property type="entry name" value="dctM"/>
    <property type="match status" value="1"/>
</dbReference>
<evidence type="ECO:0000256" key="5">
    <source>
        <dbReference type="ARBA" id="ARBA00022989"/>
    </source>
</evidence>
<organism evidence="9 10">
    <name type="scientific">Amycolatopsis marina</name>
    <dbReference type="NCBI Taxonomy" id="490629"/>
    <lineage>
        <taxon>Bacteria</taxon>
        <taxon>Bacillati</taxon>
        <taxon>Actinomycetota</taxon>
        <taxon>Actinomycetes</taxon>
        <taxon>Pseudonocardiales</taxon>
        <taxon>Pseudonocardiaceae</taxon>
        <taxon>Amycolatopsis</taxon>
    </lineage>
</organism>
<dbReference type="STRING" id="490629.SAMN05216266_116124"/>
<keyword evidence="10" id="KW-1185">Reference proteome</keyword>
<keyword evidence="5 7" id="KW-1133">Transmembrane helix</keyword>
<feature type="transmembrane region" description="Helical" evidence="7">
    <location>
        <begin position="27"/>
        <end position="46"/>
    </location>
</feature>